<feature type="modified residue" description="4-aspartylphosphate" evidence="1">
    <location>
        <position position="52"/>
    </location>
</feature>
<accession>A0A2M7B5Q3</accession>
<reference evidence="4" key="1">
    <citation type="submission" date="2017-09" db="EMBL/GenBank/DDBJ databases">
        <title>Depth-based differentiation of microbial function through sediment-hosted aquifers and enrichment of novel symbionts in the deep terrestrial subsurface.</title>
        <authorList>
            <person name="Probst A.J."/>
            <person name="Ladd B."/>
            <person name="Jarett J.K."/>
            <person name="Geller-Mcgrath D.E."/>
            <person name="Sieber C.M.K."/>
            <person name="Emerson J.B."/>
            <person name="Anantharaman K."/>
            <person name="Thomas B.C."/>
            <person name="Malmstrom R."/>
            <person name="Stieglmeier M."/>
            <person name="Klingl A."/>
            <person name="Woyke T."/>
            <person name="Ryan C.M."/>
            <person name="Banfield J.F."/>
        </authorList>
    </citation>
    <scope>NUCLEOTIDE SEQUENCE [LARGE SCALE GENOMIC DNA]</scope>
</reference>
<keyword evidence="1" id="KW-0597">Phosphoprotein</keyword>
<evidence type="ECO:0000313" key="4">
    <source>
        <dbReference type="Proteomes" id="UP000228949"/>
    </source>
</evidence>
<dbReference type="InterPro" id="IPR011006">
    <property type="entry name" value="CheY-like_superfamily"/>
</dbReference>
<dbReference type="PANTHER" id="PTHR44520:SF2">
    <property type="entry name" value="RESPONSE REGULATOR RCP1"/>
    <property type="match status" value="1"/>
</dbReference>
<dbReference type="InterPro" id="IPR052893">
    <property type="entry name" value="TCS_response_regulator"/>
</dbReference>
<dbReference type="Gene3D" id="3.40.50.2300">
    <property type="match status" value="1"/>
</dbReference>
<dbReference type="SMART" id="SM00448">
    <property type="entry name" value="REC"/>
    <property type="match status" value="1"/>
</dbReference>
<sequence>MPKILLIEDDFFLSFLLKNRLEREKINVIIAKNGEEALNLLESTNPDLILLDLILPKKSGFEVMEEIKSNPRIISKKTPIVIISNLGQPEDISRCEELGAVDYIVKAKTSIDELIGKIKSFLVQ</sequence>
<organism evidence="3 4">
    <name type="scientific">Candidatus Wolfebacteria bacterium CG03_land_8_20_14_0_80_40_12</name>
    <dbReference type="NCBI Taxonomy" id="1975069"/>
    <lineage>
        <taxon>Bacteria</taxon>
        <taxon>Candidatus Wolfeibacteriota</taxon>
    </lineage>
</organism>
<dbReference type="Proteomes" id="UP000228949">
    <property type="component" value="Unassembled WGS sequence"/>
</dbReference>
<dbReference type="AlphaFoldDB" id="A0A2M7B5Q3"/>
<comment type="caution">
    <text evidence="3">The sequence shown here is derived from an EMBL/GenBank/DDBJ whole genome shotgun (WGS) entry which is preliminary data.</text>
</comment>
<evidence type="ECO:0000256" key="1">
    <source>
        <dbReference type="PROSITE-ProRule" id="PRU00169"/>
    </source>
</evidence>
<feature type="domain" description="Response regulatory" evidence="2">
    <location>
        <begin position="3"/>
        <end position="121"/>
    </location>
</feature>
<dbReference type="EMBL" id="PEVJ01000039">
    <property type="protein sequence ID" value="PIU98392.1"/>
    <property type="molecule type" value="Genomic_DNA"/>
</dbReference>
<dbReference type="InterPro" id="IPR001789">
    <property type="entry name" value="Sig_transdc_resp-reg_receiver"/>
</dbReference>
<dbReference type="Pfam" id="PF00072">
    <property type="entry name" value="Response_reg"/>
    <property type="match status" value="1"/>
</dbReference>
<name>A0A2M7B5Q3_9BACT</name>
<dbReference type="SUPFAM" id="SSF52172">
    <property type="entry name" value="CheY-like"/>
    <property type="match status" value="1"/>
</dbReference>
<dbReference type="PROSITE" id="PS50110">
    <property type="entry name" value="RESPONSE_REGULATORY"/>
    <property type="match status" value="1"/>
</dbReference>
<evidence type="ECO:0000259" key="2">
    <source>
        <dbReference type="PROSITE" id="PS50110"/>
    </source>
</evidence>
<proteinExistence type="predicted"/>
<evidence type="ECO:0000313" key="3">
    <source>
        <dbReference type="EMBL" id="PIU98392.1"/>
    </source>
</evidence>
<dbReference type="GO" id="GO:0000160">
    <property type="term" value="P:phosphorelay signal transduction system"/>
    <property type="evidence" value="ECO:0007669"/>
    <property type="project" value="InterPro"/>
</dbReference>
<protein>
    <submittedName>
        <fullName evidence="3">Response regulator</fullName>
    </submittedName>
</protein>
<dbReference type="PANTHER" id="PTHR44520">
    <property type="entry name" value="RESPONSE REGULATOR RCP1-RELATED"/>
    <property type="match status" value="1"/>
</dbReference>
<gene>
    <name evidence="3" type="ORF">COS61_01645</name>
</gene>